<evidence type="ECO:0000259" key="7">
    <source>
        <dbReference type="PROSITE" id="PS50850"/>
    </source>
</evidence>
<dbReference type="PANTHER" id="PTHR23502:SF12">
    <property type="entry name" value="MULTIDRUG TRANSPORTER, PUTATIVE (AFU_ORTHOLOGUE AFUA_1G06440)-RELATED"/>
    <property type="match status" value="1"/>
</dbReference>
<dbReference type="RefSeq" id="XP_958026.3">
    <property type="nucleotide sequence ID" value="XM_952933.3"/>
</dbReference>
<dbReference type="PROSITE" id="PS00216">
    <property type="entry name" value="SUGAR_TRANSPORT_1"/>
    <property type="match status" value="1"/>
</dbReference>
<feature type="transmembrane region" description="Helical" evidence="6">
    <location>
        <begin position="510"/>
        <end position="531"/>
    </location>
</feature>
<dbReference type="GO" id="GO:0042908">
    <property type="term" value="P:xenobiotic transport"/>
    <property type="evidence" value="ECO:0007669"/>
    <property type="project" value="UniProtKB-ARBA"/>
</dbReference>
<feature type="region of interest" description="Disordered" evidence="5">
    <location>
        <begin position="618"/>
        <end position="681"/>
    </location>
</feature>
<dbReference type="EMBL" id="CM002242">
    <property type="protein sequence ID" value="EAA28790.3"/>
    <property type="molecule type" value="Genomic_DNA"/>
</dbReference>
<keyword evidence="2 6" id="KW-0812">Transmembrane</keyword>
<name>Q7S0F5_NEUCR</name>
<keyword evidence="4 6" id="KW-0472">Membrane</keyword>
<sequence>MTTTTTTTGDIMAKMLDPETQNTSQQQQQTPPPPPPPPTPPPPQDRPASNYPHSSTDDLSSLSKPPVDKSSRHRHASSSSSSSKSHGSPSVSASSTSLSSGHLEALHLQQQQQQHQHQQDEIASIENATRLSTVQTRTSTFSSASRPPDFEVVFAVNDPENPKNWPLWYRCWTIFACSYSTWVVVLYSSSYTAIVPGLMKEYHVTNQPVATLGLTTYLFGLAIGCLALAPLSELYGRRPIYLISLGVFALLILPCAMPSSLAEIIVVRFFGALFGAVMVSNSPATVVDIAHPDYLALCMAVTSIAPLNGPVTGPLIGGFAYQYLGFRWANWIVLILSGAAILFMATIRETYAPAILRAKAARLRKSTGDDRYWSRFDQKVSTLQLLKTNLSRPFILAATEPILWFFNTWISLVYAILYLCFVAYPIVFKEHRGWSTGQVGLAFLGMGCGTVASIVLEPFWRSIINKRTSKFDVETGRPAPEAQAYIMTIGAILTAFGQLAFSWTCLPVSIHWIVPVIFGVPFGMGNTISFIYGSNYLAGAYGLYAASALAANSFLRSVAGGVLPLAGPAMYRNLTPQIAGTILGVLEVLLIPIPIIFYQYGERIRGRSRVIRMMREEQAREDRRRMKGDKGERERRGGGIVEEEEENEKDEEERRGRAEREGGMVETTMTMTGEGQGQGEVSGEEVVVPFALTTSGVLGEKKAKKMGDEVV</sequence>
<dbReference type="Proteomes" id="UP000001805">
    <property type="component" value="Chromosome 7, Linkage Group VII"/>
</dbReference>
<proteinExistence type="predicted"/>
<feature type="transmembrane region" description="Helical" evidence="6">
    <location>
        <begin position="402"/>
        <end position="427"/>
    </location>
</feature>
<evidence type="ECO:0000256" key="3">
    <source>
        <dbReference type="ARBA" id="ARBA00022989"/>
    </source>
</evidence>
<dbReference type="InterPro" id="IPR020846">
    <property type="entry name" value="MFS_dom"/>
</dbReference>
<dbReference type="InParanoid" id="Q7S0F5"/>
<evidence type="ECO:0000256" key="6">
    <source>
        <dbReference type="SAM" id="Phobius"/>
    </source>
</evidence>
<dbReference type="GeneID" id="3874173"/>
<comment type="subcellular location">
    <subcellularLocation>
        <location evidence="1">Membrane</location>
        <topology evidence="1">Multi-pass membrane protein</topology>
    </subcellularLocation>
</comment>
<dbReference type="KEGG" id="ncr:NCU06860"/>
<dbReference type="AlphaFoldDB" id="Q7S0F5"/>
<dbReference type="Gene3D" id="1.20.1250.20">
    <property type="entry name" value="MFS general substrate transporter like domains"/>
    <property type="match status" value="1"/>
</dbReference>
<feature type="transmembrane region" description="Helical" evidence="6">
    <location>
        <begin position="167"/>
        <end position="189"/>
    </location>
</feature>
<dbReference type="FunFam" id="1.20.1250.20:FF:000011">
    <property type="entry name" value="MFS multidrug transporter, putative"/>
    <property type="match status" value="1"/>
</dbReference>
<dbReference type="HOGENOM" id="CLU_008455_11_6_1"/>
<feature type="transmembrane region" description="Helical" evidence="6">
    <location>
        <begin position="328"/>
        <end position="347"/>
    </location>
</feature>
<feature type="compositionally biased region" description="Polar residues" evidence="5">
    <location>
        <begin position="51"/>
        <end position="63"/>
    </location>
</feature>
<feature type="transmembrane region" description="Helical" evidence="6">
    <location>
        <begin position="240"/>
        <end position="259"/>
    </location>
</feature>
<dbReference type="STRING" id="367110.Q7S0F5"/>
<feature type="region of interest" description="Disordered" evidence="5">
    <location>
        <begin position="1"/>
        <end position="100"/>
    </location>
</feature>
<keyword evidence="9" id="KW-1185">Reference proteome</keyword>
<dbReference type="Pfam" id="PF07690">
    <property type="entry name" value="MFS_1"/>
    <property type="match status" value="1"/>
</dbReference>
<feature type="transmembrane region" description="Helical" evidence="6">
    <location>
        <begin position="439"/>
        <end position="460"/>
    </location>
</feature>
<protein>
    <submittedName>
        <fullName evidence="8">MFS multidrug transporter</fullName>
    </submittedName>
</protein>
<dbReference type="OrthoDB" id="3365399at2759"/>
<gene>
    <name evidence="8" type="ORF">NCU06860</name>
</gene>
<feature type="compositionally biased region" description="Low complexity" evidence="5">
    <location>
        <begin position="77"/>
        <end position="100"/>
    </location>
</feature>
<dbReference type="GO" id="GO:0005886">
    <property type="term" value="C:plasma membrane"/>
    <property type="evidence" value="ECO:0000318"/>
    <property type="project" value="GO_Central"/>
</dbReference>
<evidence type="ECO:0000256" key="2">
    <source>
        <dbReference type="ARBA" id="ARBA00022692"/>
    </source>
</evidence>
<evidence type="ECO:0000256" key="5">
    <source>
        <dbReference type="SAM" id="MobiDB-lite"/>
    </source>
</evidence>
<dbReference type="PANTHER" id="PTHR23502">
    <property type="entry name" value="MAJOR FACILITATOR SUPERFAMILY"/>
    <property type="match status" value="1"/>
</dbReference>
<keyword evidence="3 6" id="KW-1133">Transmembrane helix</keyword>
<feature type="compositionally biased region" description="Pro residues" evidence="5">
    <location>
        <begin position="30"/>
        <end position="45"/>
    </location>
</feature>
<dbReference type="SUPFAM" id="SSF103473">
    <property type="entry name" value="MFS general substrate transporter"/>
    <property type="match status" value="1"/>
</dbReference>
<feature type="transmembrane region" description="Helical" evidence="6">
    <location>
        <begin position="484"/>
        <end position="504"/>
    </location>
</feature>
<feature type="transmembrane region" description="Helical" evidence="6">
    <location>
        <begin position="578"/>
        <end position="600"/>
    </location>
</feature>
<evidence type="ECO:0000313" key="8">
    <source>
        <dbReference type="EMBL" id="EAA28790.3"/>
    </source>
</evidence>
<feature type="compositionally biased region" description="Acidic residues" evidence="5">
    <location>
        <begin position="641"/>
        <end position="651"/>
    </location>
</feature>
<feature type="transmembrane region" description="Helical" evidence="6">
    <location>
        <begin position="265"/>
        <end position="287"/>
    </location>
</feature>
<dbReference type="GO" id="GO:0140115">
    <property type="term" value="P:export across plasma membrane"/>
    <property type="evidence" value="ECO:0007669"/>
    <property type="project" value="UniProtKB-ARBA"/>
</dbReference>
<feature type="compositionally biased region" description="Basic and acidic residues" evidence="5">
    <location>
        <begin position="618"/>
        <end position="637"/>
    </location>
</feature>
<feature type="compositionally biased region" description="Low complexity" evidence="5">
    <location>
        <begin position="664"/>
        <end position="673"/>
    </location>
</feature>
<organism evidence="8 9">
    <name type="scientific">Neurospora crassa (strain ATCC 24698 / 74-OR23-1A / CBS 708.71 / DSM 1257 / FGSC 987)</name>
    <dbReference type="NCBI Taxonomy" id="367110"/>
    <lineage>
        <taxon>Eukaryota</taxon>
        <taxon>Fungi</taxon>
        <taxon>Dikarya</taxon>
        <taxon>Ascomycota</taxon>
        <taxon>Pezizomycotina</taxon>
        <taxon>Sordariomycetes</taxon>
        <taxon>Sordariomycetidae</taxon>
        <taxon>Sordariales</taxon>
        <taxon>Sordariaceae</taxon>
        <taxon>Neurospora</taxon>
    </lineage>
</organism>
<feature type="compositionally biased region" description="Basic and acidic residues" evidence="5">
    <location>
        <begin position="652"/>
        <end position="663"/>
    </location>
</feature>
<feature type="transmembrane region" description="Helical" evidence="6">
    <location>
        <begin position="543"/>
        <end position="566"/>
    </location>
</feature>
<dbReference type="InterPro" id="IPR011701">
    <property type="entry name" value="MFS"/>
</dbReference>
<dbReference type="CDD" id="cd17323">
    <property type="entry name" value="MFS_Tpo1_MDR_like"/>
    <property type="match status" value="1"/>
</dbReference>
<dbReference type="PROSITE" id="PS50850">
    <property type="entry name" value="MFS"/>
    <property type="match status" value="1"/>
</dbReference>
<dbReference type="InterPro" id="IPR036259">
    <property type="entry name" value="MFS_trans_sf"/>
</dbReference>
<evidence type="ECO:0000256" key="1">
    <source>
        <dbReference type="ARBA" id="ARBA00004141"/>
    </source>
</evidence>
<evidence type="ECO:0000313" key="9">
    <source>
        <dbReference type="Proteomes" id="UP000001805"/>
    </source>
</evidence>
<dbReference type="VEuPathDB" id="FungiDB:NCU06860"/>
<accession>Q7S0F5</accession>
<dbReference type="GO" id="GO:0022857">
    <property type="term" value="F:transmembrane transporter activity"/>
    <property type="evidence" value="ECO:0000318"/>
    <property type="project" value="GO_Central"/>
</dbReference>
<feature type="transmembrane region" description="Helical" evidence="6">
    <location>
        <begin position="209"/>
        <end position="228"/>
    </location>
</feature>
<dbReference type="GO" id="GO:0055085">
    <property type="term" value="P:transmembrane transport"/>
    <property type="evidence" value="ECO:0000318"/>
    <property type="project" value="GO_Central"/>
</dbReference>
<feature type="domain" description="Major facilitator superfamily (MFS) profile" evidence="7">
    <location>
        <begin position="173"/>
        <end position="602"/>
    </location>
</feature>
<feature type="transmembrane region" description="Helical" evidence="6">
    <location>
        <begin position="294"/>
        <end position="316"/>
    </location>
</feature>
<reference evidence="8 9" key="1">
    <citation type="journal article" date="2003" name="Nature">
        <title>The genome sequence of the filamentous fungus Neurospora crassa.</title>
        <authorList>
            <person name="Galagan J.E."/>
            <person name="Calvo S.E."/>
            <person name="Borkovich K.A."/>
            <person name="Selker E.U."/>
            <person name="Read N.D."/>
            <person name="Jaffe D."/>
            <person name="FitzHugh W."/>
            <person name="Ma L.J."/>
            <person name="Smirnov S."/>
            <person name="Purcell S."/>
            <person name="Rehman B."/>
            <person name="Elkins T."/>
            <person name="Engels R."/>
            <person name="Wang S."/>
            <person name="Nielsen C.B."/>
            <person name="Butler J."/>
            <person name="Endrizzi M."/>
            <person name="Qui D."/>
            <person name="Ianakiev P."/>
            <person name="Bell-Pedersen D."/>
            <person name="Nelson M.A."/>
            <person name="Werner-Washburne M."/>
            <person name="Selitrennikoff C.P."/>
            <person name="Kinsey J.A."/>
            <person name="Braun E.L."/>
            <person name="Zelter A."/>
            <person name="Schulte U."/>
            <person name="Kothe G.O."/>
            <person name="Jedd G."/>
            <person name="Mewes W."/>
            <person name="Staben C."/>
            <person name="Marcotte E."/>
            <person name="Greenberg D."/>
            <person name="Roy A."/>
            <person name="Foley K."/>
            <person name="Naylor J."/>
            <person name="Stange-Thomann N."/>
            <person name="Barrett R."/>
            <person name="Gnerre S."/>
            <person name="Kamal M."/>
            <person name="Kamvysselis M."/>
            <person name="Mauceli E."/>
            <person name="Bielke C."/>
            <person name="Rudd S."/>
            <person name="Frishman D."/>
            <person name="Krystofova S."/>
            <person name="Rasmussen C."/>
            <person name="Metzenberg R.L."/>
            <person name="Perkins D.D."/>
            <person name="Kroken S."/>
            <person name="Cogoni C."/>
            <person name="Macino G."/>
            <person name="Catcheside D."/>
            <person name="Li W."/>
            <person name="Pratt R.J."/>
            <person name="Osmani S.A."/>
            <person name="DeSouza C.P."/>
            <person name="Glass L."/>
            <person name="Orbach M.J."/>
            <person name="Berglund J.A."/>
            <person name="Voelker R."/>
            <person name="Yarden O."/>
            <person name="Plamann M."/>
            <person name="Seiler S."/>
            <person name="Dunlap J."/>
            <person name="Radford A."/>
            <person name="Aramayo R."/>
            <person name="Natvig D.O."/>
            <person name="Alex L.A."/>
            <person name="Mannhaupt G."/>
            <person name="Ebbole D.J."/>
            <person name="Freitag M."/>
            <person name="Paulsen I."/>
            <person name="Sachs M.S."/>
            <person name="Lander E.S."/>
            <person name="Nusbaum C."/>
            <person name="Birren B."/>
        </authorList>
    </citation>
    <scope>NUCLEOTIDE SEQUENCE [LARGE SCALE GENOMIC DNA]</scope>
    <source>
        <strain evidence="9">ATCC 24698 / 74-OR23-1A / CBS 708.71 / DSM 1257 / FGSC 987</strain>
    </source>
</reference>
<evidence type="ECO:0000256" key="4">
    <source>
        <dbReference type="ARBA" id="ARBA00023136"/>
    </source>
</evidence>
<dbReference type="InterPro" id="IPR005829">
    <property type="entry name" value="Sugar_transporter_CS"/>
</dbReference>
<dbReference type="PaxDb" id="5141-EFNCRP00000006743"/>